<evidence type="ECO:0008006" key="5">
    <source>
        <dbReference type="Google" id="ProtNLM"/>
    </source>
</evidence>
<dbReference type="Proteomes" id="UP000052268">
    <property type="component" value="Unassembled WGS sequence"/>
</dbReference>
<feature type="compositionally biased region" description="Low complexity" evidence="2">
    <location>
        <begin position="81"/>
        <end position="96"/>
    </location>
</feature>
<feature type="region of interest" description="Disordered" evidence="2">
    <location>
        <begin position="62"/>
        <end position="108"/>
    </location>
</feature>
<dbReference type="PROSITE" id="PS51257">
    <property type="entry name" value="PROKAR_LIPOPROTEIN"/>
    <property type="match status" value="1"/>
</dbReference>
<evidence type="ECO:0000313" key="4">
    <source>
        <dbReference type="Proteomes" id="UP000052268"/>
    </source>
</evidence>
<feature type="coiled-coil region" evidence="1">
    <location>
        <begin position="22"/>
        <end position="49"/>
    </location>
</feature>
<dbReference type="EMBL" id="JACU01000001">
    <property type="protein sequence ID" value="KMS60408.1"/>
    <property type="molecule type" value="Genomic_DNA"/>
</dbReference>
<keyword evidence="4" id="KW-1185">Reference proteome</keyword>
<reference evidence="3 4" key="1">
    <citation type="journal article" date="2015" name="G3 (Bethesda)">
        <title>Insights into Ongoing Evolution of the Hexachlorocyclohexane Catabolic Pathway from Comparative Genomics of Ten Sphingomonadaceae Strains.</title>
        <authorList>
            <person name="Pearce S.L."/>
            <person name="Oakeshott J.G."/>
            <person name="Pandey G."/>
        </authorList>
    </citation>
    <scope>NUCLEOTIDE SEQUENCE [LARGE SCALE GENOMIC DNA]</scope>
    <source>
        <strain evidence="3 4">LL02</strain>
    </source>
</reference>
<name>A0A0J7YAQ6_9SPHN</name>
<feature type="compositionally biased region" description="Pro residues" evidence="2">
    <location>
        <begin position="97"/>
        <end position="108"/>
    </location>
</feature>
<sequence>MTARLAALCLPVALAACGSSREDELEKQLAQAQATAAEESAALKAKQEASAARLKDNDQSLAAFYAGDGGSEDSAPDEDLGGPAPEAPEAAPAPAADMPPGPPLPNPQ</sequence>
<evidence type="ECO:0000256" key="1">
    <source>
        <dbReference type="SAM" id="Coils"/>
    </source>
</evidence>
<dbReference type="PATRIC" id="fig|1114963.3.peg.323"/>
<organism evidence="3 4">
    <name type="scientific">Novosphingobium barchaimii LL02</name>
    <dbReference type="NCBI Taxonomy" id="1114963"/>
    <lineage>
        <taxon>Bacteria</taxon>
        <taxon>Pseudomonadati</taxon>
        <taxon>Pseudomonadota</taxon>
        <taxon>Alphaproteobacteria</taxon>
        <taxon>Sphingomonadales</taxon>
        <taxon>Sphingomonadaceae</taxon>
        <taxon>Novosphingobium</taxon>
    </lineage>
</organism>
<evidence type="ECO:0000313" key="3">
    <source>
        <dbReference type="EMBL" id="KMS60408.1"/>
    </source>
</evidence>
<keyword evidence="1" id="KW-0175">Coiled coil</keyword>
<evidence type="ECO:0000256" key="2">
    <source>
        <dbReference type="SAM" id="MobiDB-lite"/>
    </source>
</evidence>
<accession>A0A0J7YAQ6</accession>
<protein>
    <recommendedName>
        <fullName evidence="5">Lipoprotein</fullName>
    </recommendedName>
</protein>
<proteinExistence type="predicted"/>
<feature type="compositionally biased region" description="Acidic residues" evidence="2">
    <location>
        <begin position="70"/>
        <end position="80"/>
    </location>
</feature>
<comment type="caution">
    <text evidence="3">The sequence shown here is derived from an EMBL/GenBank/DDBJ whole genome shotgun (WGS) entry which is preliminary data.</text>
</comment>
<dbReference type="AlphaFoldDB" id="A0A0J7YAQ6"/>
<gene>
    <name evidence="3" type="ORF">V474_01630</name>
</gene>